<dbReference type="RefSeq" id="WP_238316858.1">
    <property type="nucleotide sequence ID" value="NZ_BQKV01000039.1"/>
</dbReference>
<comment type="subcellular location">
    <subcellularLocation>
        <location evidence="1">Cell membrane</location>
    </subcellularLocation>
</comment>
<dbReference type="GO" id="GO:0036376">
    <property type="term" value="P:sodium ion export across plasma membrane"/>
    <property type="evidence" value="ECO:0007669"/>
    <property type="project" value="InterPro"/>
</dbReference>
<gene>
    <name evidence="8" type="ORF">JCM17207_12900</name>
</gene>
<feature type="transmembrane region" description="Helical" evidence="7">
    <location>
        <begin position="7"/>
        <end position="30"/>
    </location>
</feature>
<dbReference type="GO" id="GO:0005886">
    <property type="term" value="C:plasma membrane"/>
    <property type="evidence" value="ECO:0007669"/>
    <property type="project" value="UniProtKB-SubCell"/>
</dbReference>
<evidence type="ECO:0000256" key="7">
    <source>
        <dbReference type="SAM" id="Phobius"/>
    </source>
</evidence>
<keyword evidence="2" id="KW-1003">Cell membrane</keyword>
<evidence type="ECO:0000256" key="6">
    <source>
        <dbReference type="SAM" id="MobiDB-lite"/>
    </source>
</evidence>
<reference evidence="8" key="1">
    <citation type="journal article" date="2022" name="Int. J. Syst. Evol. Microbiol.">
        <title>Genome-based, phenotypic and chemotaxonomic classification of Faecalibacterium strains: proposal of three novel species Faecalibacterium duncaniae sp. nov., Faecalibacterium hattorii sp. nov. and Faecalibacterium gallinarum sp. nov. .</title>
        <authorList>
            <person name="Sakamoto M."/>
            <person name="Sakurai N."/>
            <person name="Tanno H."/>
            <person name="Iino T."/>
            <person name="Ohkuma M."/>
            <person name="Endo A."/>
        </authorList>
    </citation>
    <scope>NUCLEOTIDE SEQUENCE</scope>
    <source>
        <strain evidence="8">JCM 17207</strain>
    </source>
</reference>
<proteinExistence type="predicted"/>
<dbReference type="GO" id="GO:0015081">
    <property type="term" value="F:sodium ion transmembrane transporter activity"/>
    <property type="evidence" value="ECO:0007669"/>
    <property type="project" value="InterPro"/>
</dbReference>
<organism evidence="8 9">
    <name type="scientific">Faecalibacterium gallinarum</name>
    <dbReference type="NCBI Taxonomy" id="2903556"/>
    <lineage>
        <taxon>Bacteria</taxon>
        <taxon>Bacillati</taxon>
        <taxon>Bacillota</taxon>
        <taxon>Clostridia</taxon>
        <taxon>Eubacteriales</taxon>
        <taxon>Oscillospiraceae</taxon>
        <taxon>Faecalibacterium</taxon>
    </lineage>
</organism>
<evidence type="ECO:0000256" key="3">
    <source>
        <dbReference type="ARBA" id="ARBA00022692"/>
    </source>
</evidence>
<name>A0AA37MYZ8_9FIRM</name>
<feature type="region of interest" description="Disordered" evidence="6">
    <location>
        <begin position="42"/>
        <end position="77"/>
    </location>
</feature>
<dbReference type="InterPro" id="IPR005899">
    <property type="entry name" value="Na_pump_deCOase"/>
</dbReference>
<dbReference type="EMBL" id="BQKV01000039">
    <property type="protein sequence ID" value="GJN64665.1"/>
    <property type="molecule type" value="Genomic_DNA"/>
</dbReference>
<sequence>MDLGYDVVVTISGMVLVFLILVILMVIIMLEGKAFNTLSNKKRPAAPAAPKPEAPAAPQQQAVAPVEPEPQPQVEPGIPGDVIAAIAAAIYALGGGKYTLRAVRRADRGGWSKAGVSDTTAPF</sequence>
<evidence type="ECO:0000256" key="2">
    <source>
        <dbReference type="ARBA" id="ARBA00022475"/>
    </source>
</evidence>
<evidence type="ECO:0000256" key="1">
    <source>
        <dbReference type="ARBA" id="ARBA00004236"/>
    </source>
</evidence>
<keyword evidence="4 7" id="KW-1133">Transmembrane helix</keyword>
<evidence type="ECO:0000256" key="5">
    <source>
        <dbReference type="ARBA" id="ARBA00023136"/>
    </source>
</evidence>
<dbReference type="Proteomes" id="UP001055185">
    <property type="component" value="Unassembled WGS sequence"/>
</dbReference>
<evidence type="ECO:0008006" key="10">
    <source>
        <dbReference type="Google" id="ProtNLM"/>
    </source>
</evidence>
<evidence type="ECO:0000313" key="9">
    <source>
        <dbReference type="Proteomes" id="UP001055185"/>
    </source>
</evidence>
<keyword evidence="9" id="KW-1185">Reference proteome</keyword>
<keyword evidence="3 7" id="KW-0812">Transmembrane</keyword>
<comment type="caution">
    <text evidence="8">The sequence shown here is derived from an EMBL/GenBank/DDBJ whole genome shotgun (WGS) entry which is preliminary data.</text>
</comment>
<protein>
    <recommendedName>
        <fullName evidence="10">Sodium pump decarboxylase</fullName>
    </recommendedName>
</protein>
<accession>A0AA37MYZ8</accession>
<dbReference type="Pfam" id="PF04277">
    <property type="entry name" value="OAD_gamma"/>
    <property type="match status" value="1"/>
</dbReference>
<dbReference type="AlphaFoldDB" id="A0AA37MYZ8"/>
<keyword evidence="5 7" id="KW-0472">Membrane</keyword>
<evidence type="ECO:0000256" key="4">
    <source>
        <dbReference type="ARBA" id="ARBA00022989"/>
    </source>
</evidence>
<feature type="compositionally biased region" description="Low complexity" evidence="6">
    <location>
        <begin position="56"/>
        <end position="66"/>
    </location>
</feature>
<evidence type="ECO:0000313" key="8">
    <source>
        <dbReference type="EMBL" id="GJN64665.1"/>
    </source>
</evidence>
<feature type="transmembrane region" description="Helical" evidence="7">
    <location>
        <begin position="82"/>
        <end position="100"/>
    </location>
</feature>